<protein>
    <recommendedName>
        <fullName evidence="3">Peptidase M11 gametolysin domain-containing protein</fullName>
    </recommendedName>
</protein>
<accession>A0A7S3Q4B4</accession>
<feature type="region of interest" description="Disordered" evidence="1">
    <location>
        <begin position="473"/>
        <end position="504"/>
    </location>
</feature>
<dbReference type="InterPro" id="IPR024079">
    <property type="entry name" value="MetalloPept_cat_dom_sf"/>
</dbReference>
<dbReference type="Gene3D" id="3.40.390.10">
    <property type="entry name" value="Collagenase (Catalytic Domain)"/>
    <property type="match status" value="1"/>
</dbReference>
<reference evidence="4" key="1">
    <citation type="submission" date="2021-01" db="EMBL/GenBank/DDBJ databases">
        <authorList>
            <person name="Corre E."/>
            <person name="Pelletier E."/>
            <person name="Niang G."/>
            <person name="Scheremetjew M."/>
            <person name="Finn R."/>
            <person name="Kale V."/>
            <person name="Holt S."/>
            <person name="Cochrane G."/>
            <person name="Meng A."/>
            <person name="Brown T."/>
            <person name="Cohen L."/>
        </authorList>
    </citation>
    <scope>NUCLEOTIDE SEQUENCE</scope>
    <source>
        <strain evidence="4">MM31A-1</strain>
    </source>
</reference>
<evidence type="ECO:0000256" key="2">
    <source>
        <dbReference type="SAM" id="SignalP"/>
    </source>
</evidence>
<name>A0A7S3Q4B4_9STRA</name>
<feature type="domain" description="Peptidase M11 gametolysin" evidence="3">
    <location>
        <begin position="160"/>
        <end position="319"/>
    </location>
</feature>
<feature type="signal peptide" evidence="2">
    <location>
        <begin position="1"/>
        <end position="20"/>
    </location>
</feature>
<keyword evidence="2" id="KW-0732">Signal</keyword>
<dbReference type="AlphaFoldDB" id="A0A7S3Q4B4"/>
<dbReference type="Pfam" id="PF05548">
    <property type="entry name" value="Peptidase_M11"/>
    <property type="match status" value="1"/>
</dbReference>
<dbReference type="InterPro" id="IPR008752">
    <property type="entry name" value="Peptidase_M11"/>
</dbReference>
<evidence type="ECO:0000259" key="3">
    <source>
        <dbReference type="Pfam" id="PF05548"/>
    </source>
</evidence>
<dbReference type="SUPFAM" id="SSF55486">
    <property type="entry name" value="Metalloproteases ('zincins'), catalytic domain"/>
    <property type="match status" value="1"/>
</dbReference>
<sequence length="564" mass="61421">MKLSIPFLLVICGTFSQISAKSSSRRREQDANGSMQCNVKRINGMVRPGQAAVPTQYICHDTEQIYNLSGDVKSFFEGEDTKSGNIEINVPYSAIEPDGNIAITNNEVSPINVTNRRKLYGTSITGKRKVLVVRVSNDNILREKVEQDEKKLYWDVFGDENNLKKVYKRCSGNKLKFVPATGYLVNRGVITVSPPQSVCGMNFKSVSNHAKAQLVGLNIDTDHFMYIMPDCADFEGAEAWGEMNGTDTWIPSRNGSVALVQVHEVGHNLGLGHSGAEYDDYGDKTCFMGAQVPWDDKGAKMCFNAGKLWSLGWYSKHHGSFKPDKYGVKANLIGIGEAQTRGGAVVKEKVIVKLSSSINKNASHLYLRYNNGKGPNQGVVGDKNKVVITQQYSRSSDSHIKAALGPGETYYGTNWDARGNTLVVKHCGFTKGSWGDSPRLASANIVAYVQGETSKNCSVFGNALVSNAIKAPDDSFPGTSSRDSDSDYNRHKSSVYDDSETASEPGSCVDIPGFYDAYGSDYNCAWYEQEEFLCTSSGSDVPNVNGLTAANACCTCGGGQYIVT</sequence>
<proteinExistence type="predicted"/>
<dbReference type="EMBL" id="HBIO01013390">
    <property type="protein sequence ID" value="CAE0465570.1"/>
    <property type="molecule type" value="Transcribed_RNA"/>
</dbReference>
<organism evidence="4">
    <name type="scientific">Chaetoceros debilis</name>
    <dbReference type="NCBI Taxonomy" id="122233"/>
    <lineage>
        <taxon>Eukaryota</taxon>
        <taxon>Sar</taxon>
        <taxon>Stramenopiles</taxon>
        <taxon>Ochrophyta</taxon>
        <taxon>Bacillariophyta</taxon>
        <taxon>Coscinodiscophyceae</taxon>
        <taxon>Chaetocerotophycidae</taxon>
        <taxon>Chaetocerotales</taxon>
        <taxon>Chaetocerotaceae</taxon>
        <taxon>Chaetoceros</taxon>
    </lineage>
</organism>
<gene>
    <name evidence="4" type="ORF">CDEB00056_LOCUS10411</name>
</gene>
<dbReference type="GO" id="GO:0008237">
    <property type="term" value="F:metallopeptidase activity"/>
    <property type="evidence" value="ECO:0007669"/>
    <property type="project" value="InterPro"/>
</dbReference>
<feature type="chain" id="PRO_5031001192" description="Peptidase M11 gametolysin domain-containing protein" evidence="2">
    <location>
        <begin position="21"/>
        <end position="564"/>
    </location>
</feature>
<evidence type="ECO:0000313" key="4">
    <source>
        <dbReference type="EMBL" id="CAE0465570.1"/>
    </source>
</evidence>
<evidence type="ECO:0000256" key="1">
    <source>
        <dbReference type="SAM" id="MobiDB-lite"/>
    </source>
</evidence>